<keyword evidence="2" id="KW-0058">Aromatic hydrocarbons catabolism</keyword>
<dbReference type="InterPro" id="IPR000639">
    <property type="entry name" value="Epox_hydrolase-like"/>
</dbReference>
<dbReference type="GeneID" id="96007292"/>
<dbReference type="RefSeq" id="XP_069228377.1">
    <property type="nucleotide sequence ID" value="XM_069374454.1"/>
</dbReference>
<dbReference type="Gene3D" id="3.40.50.1820">
    <property type="entry name" value="alpha/beta hydrolase"/>
    <property type="match status" value="1"/>
</dbReference>
<dbReference type="EMBL" id="JAAQHG020000020">
    <property type="protein sequence ID" value="KAL1585271.1"/>
    <property type="molecule type" value="Genomic_DNA"/>
</dbReference>
<dbReference type="AlphaFoldDB" id="A0AB34KM92"/>
<dbReference type="Pfam" id="PF06441">
    <property type="entry name" value="EHN"/>
    <property type="match status" value="1"/>
</dbReference>
<gene>
    <name evidence="6" type="ORF">WHR41_05849</name>
</gene>
<keyword evidence="3" id="KW-0378">Hydrolase</keyword>
<evidence type="ECO:0000256" key="4">
    <source>
        <dbReference type="PIRSR" id="PIRSR001112-1"/>
    </source>
</evidence>
<proteinExistence type="inferred from homology"/>
<evidence type="ECO:0000313" key="7">
    <source>
        <dbReference type="Proteomes" id="UP000803884"/>
    </source>
</evidence>
<feature type="domain" description="Epoxide hydrolase N-terminal" evidence="5">
    <location>
        <begin position="2"/>
        <end position="111"/>
    </location>
</feature>
<keyword evidence="7" id="KW-1185">Reference proteome</keyword>
<feature type="active site" description="Proton acceptor" evidence="4">
    <location>
        <position position="367"/>
    </location>
</feature>
<dbReference type="GO" id="GO:0097176">
    <property type="term" value="P:epoxide metabolic process"/>
    <property type="evidence" value="ECO:0007669"/>
    <property type="project" value="TreeGrafter"/>
</dbReference>
<feature type="active site" description="Nucleophile" evidence="4">
    <location>
        <position position="175"/>
    </location>
</feature>
<protein>
    <recommendedName>
        <fullName evidence="5">Epoxide hydrolase N-terminal domain-containing protein</fullName>
    </recommendedName>
</protein>
<dbReference type="GO" id="GO:0004301">
    <property type="term" value="F:epoxide hydrolase activity"/>
    <property type="evidence" value="ECO:0007669"/>
    <property type="project" value="TreeGrafter"/>
</dbReference>
<evidence type="ECO:0000256" key="2">
    <source>
        <dbReference type="ARBA" id="ARBA00022797"/>
    </source>
</evidence>
<reference evidence="6 7" key="1">
    <citation type="journal article" date="2020" name="Microbiol. Resour. Announc.">
        <title>Draft Genome Sequence of a Cladosporium Species Isolated from the Mesophotic Ascidian Didemnum maculosum.</title>
        <authorList>
            <person name="Gioti A."/>
            <person name="Siaperas R."/>
            <person name="Nikolaivits E."/>
            <person name="Le Goff G."/>
            <person name="Ouazzani J."/>
            <person name="Kotoulas G."/>
            <person name="Topakas E."/>
        </authorList>
    </citation>
    <scope>NUCLEOTIDE SEQUENCE [LARGE SCALE GENOMIC DNA]</scope>
    <source>
        <strain evidence="6 7">TM138-S3</strain>
    </source>
</reference>
<comment type="similarity">
    <text evidence="1">Belongs to the peptidase S33 family.</text>
</comment>
<feature type="active site" description="Proton donor" evidence="4">
    <location>
        <position position="308"/>
    </location>
</feature>
<dbReference type="InterPro" id="IPR010497">
    <property type="entry name" value="Epoxide_hydro_N"/>
</dbReference>
<name>A0AB34KM92_9PEZI</name>
<dbReference type="InterPro" id="IPR029058">
    <property type="entry name" value="AB_hydrolase_fold"/>
</dbReference>
<evidence type="ECO:0000313" key="6">
    <source>
        <dbReference type="EMBL" id="KAL1585271.1"/>
    </source>
</evidence>
<dbReference type="Proteomes" id="UP000803884">
    <property type="component" value="Unassembled WGS sequence"/>
</dbReference>
<accession>A0AB34KM92</accession>
<organism evidence="6 7">
    <name type="scientific">Cladosporium halotolerans</name>
    <dbReference type="NCBI Taxonomy" id="1052096"/>
    <lineage>
        <taxon>Eukaryota</taxon>
        <taxon>Fungi</taxon>
        <taxon>Dikarya</taxon>
        <taxon>Ascomycota</taxon>
        <taxon>Pezizomycotina</taxon>
        <taxon>Dothideomycetes</taxon>
        <taxon>Dothideomycetidae</taxon>
        <taxon>Cladosporiales</taxon>
        <taxon>Cladosporiaceae</taxon>
        <taxon>Cladosporium</taxon>
    </lineage>
</organism>
<evidence type="ECO:0000256" key="1">
    <source>
        <dbReference type="ARBA" id="ARBA00010088"/>
    </source>
</evidence>
<dbReference type="PIRSF" id="PIRSF001112">
    <property type="entry name" value="Epoxide_hydrolase"/>
    <property type="match status" value="1"/>
</dbReference>
<evidence type="ECO:0000256" key="3">
    <source>
        <dbReference type="ARBA" id="ARBA00022801"/>
    </source>
</evidence>
<dbReference type="InterPro" id="IPR016292">
    <property type="entry name" value="Epoxide_hydrolase"/>
</dbReference>
<dbReference type="SUPFAM" id="SSF53474">
    <property type="entry name" value="alpha/beta-Hydrolases"/>
    <property type="match status" value="1"/>
</dbReference>
<dbReference type="PANTHER" id="PTHR21661:SF35">
    <property type="entry name" value="EPOXIDE HYDROLASE"/>
    <property type="match status" value="1"/>
</dbReference>
<dbReference type="PRINTS" id="PR00412">
    <property type="entry name" value="EPOXHYDRLASE"/>
</dbReference>
<dbReference type="PANTHER" id="PTHR21661">
    <property type="entry name" value="EPOXIDE HYDROLASE 1-RELATED"/>
    <property type="match status" value="1"/>
</dbReference>
<comment type="caution">
    <text evidence="6">The sequence shown here is derived from an EMBL/GenBank/DDBJ whole genome shotgun (WGS) entry which is preliminary data.</text>
</comment>
<evidence type="ECO:0000259" key="5">
    <source>
        <dbReference type="Pfam" id="PF06441"/>
    </source>
</evidence>
<sequence length="401" mass="44944">MSSYTINVPDEKIVELHNKLDVATFPDELSGAAWDYGAPLADVKRLTAYWRDGFNWRAQEAKLNQLPQYHRGIKVDNFEELDIHYIHQPSTSPDAIPLLFCHGWPGSYIEVAKMLPALQQSANGVSFHVIAPSLPNFGWSEGPKRTGFALREYAETCHRLMLALGYKQYVTQGGDWGFYITRALGLLHPEACLASHINMIRASAPSFTSNPLLALQHALQPYSARDKAGFERTNWFAQEGTGYRLLQSTKPQTIGYALHDSPVALLAWLYEKFHDWTDDYPWTDDEILTWVSIYYFSTAGPAASLRIYYEAVHNASSGVTRDRLSEWIGKVKLGLCHAPRELTVVPHTWGRTLGPVAFESQKARGGHFAAHEIPGEIVSDLRTMFGKGGACYQITGKQAKL</sequence>